<keyword evidence="2 7" id="KW-0699">rRNA-binding</keyword>
<dbReference type="InterPro" id="IPR002136">
    <property type="entry name" value="Ribosomal_uL4"/>
</dbReference>
<dbReference type="FunFam" id="3.40.1370.10:FF:000001">
    <property type="entry name" value="50S ribosomal protein L4"/>
    <property type="match status" value="1"/>
</dbReference>
<accession>A0A291PC35</accession>
<evidence type="ECO:0000256" key="1">
    <source>
        <dbReference type="ARBA" id="ARBA00010528"/>
    </source>
</evidence>
<dbReference type="InterPro" id="IPR023574">
    <property type="entry name" value="Ribosomal_uL4_dom_sf"/>
</dbReference>
<dbReference type="InterPro" id="IPR013005">
    <property type="entry name" value="Ribosomal_uL4-like"/>
</dbReference>
<comment type="similarity">
    <text evidence="1 7">Belongs to the universal ribosomal protein uL4 family.</text>
</comment>
<dbReference type="PANTHER" id="PTHR10746:SF6">
    <property type="entry name" value="LARGE RIBOSOMAL SUBUNIT PROTEIN UL4M"/>
    <property type="match status" value="1"/>
</dbReference>
<dbReference type="PANTHER" id="PTHR10746">
    <property type="entry name" value="50S RIBOSOMAL PROTEIN L4"/>
    <property type="match status" value="1"/>
</dbReference>
<dbReference type="OrthoDB" id="9803201at2"/>
<dbReference type="GO" id="GO:0019843">
    <property type="term" value="F:rRNA binding"/>
    <property type="evidence" value="ECO:0007669"/>
    <property type="project" value="UniProtKB-UniRule"/>
</dbReference>
<dbReference type="Proteomes" id="UP000219993">
    <property type="component" value="Chromosome"/>
</dbReference>
<dbReference type="Gene3D" id="3.40.1370.10">
    <property type="match status" value="1"/>
</dbReference>
<keyword evidence="4 7" id="KW-0689">Ribosomal protein</keyword>
<evidence type="ECO:0000256" key="4">
    <source>
        <dbReference type="ARBA" id="ARBA00022980"/>
    </source>
</evidence>
<protein>
    <recommendedName>
        <fullName evidence="6 7">Large ribosomal subunit protein uL4</fullName>
    </recommendedName>
</protein>
<reference evidence="9 10" key="1">
    <citation type="journal article" date="2017" name="Sci. Rep.">
        <title>Revealing the Saline Adaptation Strategies of the Halophilic Bacterium Halomonas beimenensis through High-throughput Omics and Transposon Mutagenesis Approaches.</title>
        <authorList>
            <person name="Chen Y.H."/>
            <person name="Lin S.S."/>
            <person name="Shyu Y.T."/>
        </authorList>
    </citation>
    <scope>NUCLEOTIDE SEQUENCE [LARGE SCALE GENOMIC DNA]</scope>
    <source>
        <strain evidence="9 10">NTU-111</strain>
    </source>
</reference>
<dbReference type="RefSeq" id="WP_097790621.1">
    <property type="nucleotide sequence ID" value="NZ_BAAADT010000043.1"/>
</dbReference>
<keyword evidence="5 7" id="KW-0687">Ribonucleoprotein</keyword>
<dbReference type="GO" id="GO:0003735">
    <property type="term" value="F:structural constituent of ribosome"/>
    <property type="evidence" value="ECO:0007669"/>
    <property type="project" value="InterPro"/>
</dbReference>
<name>A0A291PC35_9GAMM</name>
<gene>
    <name evidence="7" type="primary">rplD</name>
    <name evidence="9" type="ORF">BEI_3438</name>
</gene>
<dbReference type="KEGG" id="hbe:BEI_3438"/>
<dbReference type="SUPFAM" id="SSF52166">
    <property type="entry name" value="Ribosomal protein L4"/>
    <property type="match status" value="1"/>
</dbReference>
<dbReference type="AlphaFoldDB" id="A0A291PC35"/>
<evidence type="ECO:0000256" key="7">
    <source>
        <dbReference type="HAMAP-Rule" id="MF_01328"/>
    </source>
</evidence>
<feature type="compositionally biased region" description="Basic residues" evidence="8">
    <location>
        <begin position="56"/>
        <end position="67"/>
    </location>
</feature>
<evidence type="ECO:0000256" key="8">
    <source>
        <dbReference type="SAM" id="MobiDB-lite"/>
    </source>
</evidence>
<evidence type="ECO:0000256" key="2">
    <source>
        <dbReference type="ARBA" id="ARBA00022730"/>
    </source>
</evidence>
<evidence type="ECO:0000313" key="10">
    <source>
        <dbReference type="Proteomes" id="UP000219993"/>
    </source>
</evidence>
<dbReference type="EMBL" id="CP021435">
    <property type="protein sequence ID" value="ATJ84425.1"/>
    <property type="molecule type" value="Genomic_DNA"/>
</dbReference>
<evidence type="ECO:0000256" key="3">
    <source>
        <dbReference type="ARBA" id="ARBA00022884"/>
    </source>
</evidence>
<sequence>MNLNLAGAGAGTVELSDATFGKEFNEALVHQVVTAYLAGGRQGTRAQKNRSDVRGGGKKPWRQKGTGRARAGTIRSPIWRAGGVTFAARPQDYTQKVNRKMYRAAMRSILSELVRQDRLVAVDAFGVDSPKTKQLVAKLKELGLEKVLIVTDEVDENLYLAARNIPNVDVVDVAAADPVSLVAFDKVLATVSALRKFEEKLA</sequence>
<organism evidence="9 10">
    <name type="scientific">Halomonas beimenensis</name>
    <dbReference type="NCBI Taxonomy" id="475662"/>
    <lineage>
        <taxon>Bacteria</taxon>
        <taxon>Pseudomonadati</taxon>
        <taxon>Pseudomonadota</taxon>
        <taxon>Gammaproteobacteria</taxon>
        <taxon>Oceanospirillales</taxon>
        <taxon>Halomonadaceae</taxon>
        <taxon>Halomonas</taxon>
    </lineage>
</organism>
<dbReference type="GO" id="GO:0005840">
    <property type="term" value="C:ribosome"/>
    <property type="evidence" value="ECO:0007669"/>
    <property type="project" value="UniProtKB-KW"/>
</dbReference>
<dbReference type="Pfam" id="PF00573">
    <property type="entry name" value="Ribosomal_L4"/>
    <property type="match status" value="1"/>
</dbReference>
<comment type="function">
    <text evidence="7">Forms part of the polypeptide exit tunnel.</text>
</comment>
<proteinExistence type="inferred from homology"/>
<dbReference type="GO" id="GO:0006412">
    <property type="term" value="P:translation"/>
    <property type="evidence" value="ECO:0007669"/>
    <property type="project" value="UniProtKB-UniRule"/>
</dbReference>
<dbReference type="HAMAP" id="MF_01328_B">
    <property type="entry name" value="Ribosomal_uL4_B"/>
    <property type="match status" value="1"/>
</dbReference>
<comment type="subunit">
    <text evidence="7">Part of the 50S ribosomal subunit.</text>
</comment>
<feature type="region of interest" description="Disordered" evidence="8">
    <location>
        <begin position="43"/>
        <end position="72"/>
    </location>
</feature>
<comment type="function">
    <text evidence="7">One of the primary rRNA binding proteins, this protein initially binds near the 5'-end of the 23S rRNA. It is important during the early stages of 50S assembly. It makes multiple contacts with different domains of the 23S rRNA in the assembled 50S subunit and ribosome.</text>
</comment>
<evidence type="ECO:0000313" key="9">
    <source>
        <dbReference type="EMBL" id="ATJ84425.1"/>
    </source>
</evidence>
<evidence type="ECO:0000256" key="6">
    <source>
        <dbReference type="ARBA" id="ARBA00035244"/>
    </source>
</evidence>
<keyword evidence="3 7" id="KW-0694">RNA-binding</keyword>
<dbReference type="GO" id="GO:1990904">
    <property type="term" value="C:ribonucleoprotein complex"/>
    <property type="evidence" value="ECO:0007669"/>
    <property type="project" value="UniProtKB-KW"/>
</dbReference>
<keyword evidence="10" id="KW-1185">Reference proteome</keyword>
<dbReference type="NCBIfam" id="TIGR03953">
    <property type="entry name" value="rplD_bact"/>
    <property type="match status" value="1"/>
</dbReference>
<evidence type="ECO:0000256" key="5">
    <source>
        <dbReference type="ARBA" id="ARBA00023274"/>
    </source>
</evidence>